<evidence type="ECO:0000313" key="2">
    <source>
        <dbReference type="Proteomes" id="UP000798662"/>
    </source>
</evidence>
<sequence>MALFRVASRSRAGAAAHTALWHALSGDTAAAVEALAFPSPPPHPALPLAAALAAVHGAAGVSPSAAAALVAALEAGGGTAGWPPAARRALYTAAALRAAAAGDAATALQVDAAARWGGLRLPLAVYTVLLRGLAAAGGGGTAAACWWPSPPEGGRGGPRRGCG</sequence>
<proteinExistence type="predicted"/>
<evidence type="ECO:0000313" key="1">
    <source>
        <dbReference type="EMBL" id="KAK1859565.1"/>
    </source>
</evidence>
<reference evidence="1" key="1">
    <citation type="submission" date="2019-11" db="EMBL/GenBank/DDBJ databases">
        <title>Nori genome reveals adaptations in red seaweeds to the harsh intertidal environment.</title>
        <authorList>
            <person name="Wang D."/>
            <person name="Mao Y."/>
        </authorList>
    </citation>
    <scope>NUCLEOTIDE SEQUENCE</scope>
    <source>
        <tissue evidence="1">Gametophyte</tissue>
    </source>
</reference>
<accession>A0ACC3BP97</accession>
<comment type="caution">
    <text evidence="1">The sequence shown here is derived from an EMBL/GenBank/DDBJ whole genome shotgun (WGS) entry which is preliminary data.</text>
</comment>
<dbReference type="EMBL" id="CM020618">
    <property type="protein sequence ID" value="KAK1859565.1"/>
    <property type="molecule type" value="Genomic_DNA"/>
</dbReference>
<keyword evidence="2" id="KW-1185">Reference proteome</keyword>
<dbReference type="Proteomes" id="UP000798662">
    <property type="component" value="Chromosome 1"/>
</dbReference>
<organism evidence="1 2">
    <name type="scientific">Pyropia yezoensis</name>
    <name type="common">Susabi-nori</name>
    <name type="synonym">Porphyra yezoensis</name>
    <dbReference type="NCBI Taxonomy" id="2788"/>
    <lineage>
        <taxon>Eukaryota</taxon>
        <taxon>Rhodophyta</taxon>
        <taxon>Bangiophyceae</taxon>
        <taxon>Bangiales</taxon>
        <taxon>Bangiaceae</taxon>
        <taxon>Pyropia</taxon>
    </lineage>
</organism>
<protein>
    <submittedName>
        <fullName evidence="1">Uncharacterized protein</fullName>
    </submittedName>
</protein>
<name>A0ACC3BP97_PYRYE</name>
<gene>
    <name evidence="1" type="ORF">I4F81_002160</name>
</gene>